<gene>
    <name evidence="2" type="ORF">SAMN05421812_116165</name>
</gene>
<reference evidence="2 3" key="1">
    <citation type="submission" date="2017-06" db="EMBL/GenBank/DDBJ databases">
        <authorList>
            <person name="Kim H.J."/>
            <person name="Triplett B.A."/>
        </authorList>
    </citation>
    <scope>NUCLEOTIDE SEQUENCE [LARGE SCALE GENOMIC DNA]</scope>
    <source>
        <strain evidence="2 3">CGMCC 4.5593</strain>
    </source>
</reference>
<dbReference type="Pfam" id="PF13569">
    <property type="entry name" value="DUF4132"/>
    <property type="match status" value="1"/>
</dbReference>
<protein>
    <recommendedName>
        <fullName evidence="1">DUF4132 domain-containing protein</fullName>
    </recommendedName>
</protein>
<dbReference type="Proteomes" id="UP000198362">
    <property type="component" value="Unassembled WGS sequence"/>
</dbReference>
<evidence type="ECO:0000313" key="2">
    <source>
        <dbReference type="EMBL" id="SNT64240.1"/>
    </source>
</evidence>
<evidence type="ECO:0000259" key="1">
    <source>
        <dbReference type="Pfam" id="PF13569"/>
    </source>
</evidence>
<sequence>MGEDGPFTLPVAWRRHFYPRRGGTPGPALTLDPHKAAELVRSAKATLDSRLANTNSDPELVAEAEGYLADHESGSAEGAAVVAALVGHHLGWREQDQLRHLADDWAARRGVVFAAEATLRMAGVELGGYWNNGGQIPPRLVRRVTGSWGHYHPWLVIAGRVRAHLAVAGDDDYAAAVDLLGGLRDDSIELRAASSFLLPTRQSWVDADCVETSVSGYGSAAHLLWCSATTSEQIALVAPAMYGWGVVTNTDLLATGVDGVGPAVLPQLLTWFDSGQVDAEARQRLAGIIAQFPTDEAFAALVARLDDKYVRAAIHGAASRFPRRALRVLAAADGVAEQLRVHVLANQELVAGELPTLPPAAQARVEAILAERSAVPDASPEVLPPALVTPPWTVKRKPAKPTVLTGLAFTGGPVLAWAPGEQEEWAATSARRAAWWKLEVPIESAVEQFRAGKLPSHHHVTLMCTGPHDVVATLLPDWRPGRVWDAHEWLPAIVAAHGLVALPTTMHVAKALPASCTELLLPFASAEIATRMAEALARLKSLRSYAIAWFDRHPAYAARALTPAALGKPGTDRRAAEGALRQIAARHHAAVLAAADDYGPAARAGVEELLGTDALDLVPTRLPKLPAWAEPGLLPRILLADRSAALSTEAVRHLCTMLAISKPGDVYAGVPLVRAACDPRSLADFAWALFTQWQAVGAPPKEAWPLHALRWIGDDETVRRLSPVIRAWPGDGGHSKALIGLDVLAEIGSDLALTHLHGIAQKAKFKGLKDRAGEKIAEVADGLGLTADQLADRLVPDLGLDANGSLTLDYGPRRFVVGFDEQLEPYVVDESGARRKDLPKPGIRDEPALAPAAHQRFAGLKKDVRTLAADQIRRLEAAMVGQRAWSADEFRDLFVRHPLLWHIVRRLVWVARVGDGDPVAFRVAEDRSYADVDDETWELPADATVRVAHPLHLGAEEAAAWSEIFADYAILQPFPQLGRPVLALTDAERAATTLTRYADEKVPSTTLLGLERRGWRRGEPQDAGVQSWFWRATPDRRAIVIDLDPGIAVGAPDILEEQTVTAVWINTRPDGDWLRPGLTETFDTLDAVTVSEMLRDLNEVLAR</sequence>
<dbReference type="InterPro" id="IPR025406">
    <property type="entry name" value="DUF4132"/>
</dbReference>
<keyword evidence="3" id="KW-1185">Reference proteome</keyword>
<dbReference type="EMBL" id="FZPH01000016">
    <property type="protein sequence ID" value="SNT64240.1"/>
    <property type="molecule type" value="Genomic_DNA"/>
</dbReference>
<proteinExistence type="predicted"/>
<evidence type="ECO:0000313" key="3">
    <source>
        <dbReference type="Proteomes" id="UP000198362"/>
    </source>
</evidence>
<organism evidence="2 3">
    <name type="scientific">Asanoa hainanensis</name>
    <dbReference type="NCBI Taxonomy" id="560556"/>
    <lineage>
        <taxon>Bacteria</taxon>
        <taxon>Bacillati</taxon>
        <taxon>Actinomycetota</taxon>
        <taxon>Actinomycetes</taxon>
        <taxon>Micromonosporales</taxon>
        <taxon>Micromonosporaceae</taxon>
        <taxon>Asanoa</taxon>
    </lineage>
</organism>
<feature type="domain" description="DUF4132" evidence="1">
    <location>
        <begin position="832"/>
        <end position="1015"/>
    </location>
</feature>
<dbReference type="AlphaFoldDB" id="A0A239PB06"/>
<accession>A0A239PB06</accession>
<name>A0A239PB06_9ACTN</name>